<protein>
    <submittedName>
        <fullName evidence="7">LysR family transcriptional regulator</fullName>
    </submittedName>
</protein>
<dbReference type="GO" id="GO:0003700">
    <property type="term" value="F:DNA-binding transcription factor activity"/>
    <property type="evidence" value="ECO:0007669"/>
    <property type="project" value="InterPro"/>
</dbReference>
<keyword evidence="4" id="KW-0010">Activator</keyword>
<evidence type="ECO:0000256" key="4">
    <source>
        <dbReference type="ARBA" id="ARBA00023159"/>
    </source>
</evidence>
<dbReference type="Gene3D" id="3.40.190.290">
    <property type="match status" value="1"/>
</dbReference>
<evidence type="ECO:0000256" key="2">
    <source>
        <dbReference type="ARBA" id="ARBA00023015"/>
    </source>
</evidence>
<organism evidence="7 8">
    <name type="scientific">Bordetella ansorpii</name>
    <dbReference type="NCBI Taxonomy" id="288768"/>
    <lineage>
        <taxon>Bacteria</taxon>
        <taxon>Pseudomonadati</taxon>
        <taxon>Pseudomonadota</taxon>
        <taxon>Betaproteobacteria</taxon>
        <taxon>Burkholderiales</taxon>
        <taxon>Alcaligenaceae</taxon>
        <taxon>Bordetella</taxon>
    </lineage>
</organism>
<dbReference type="FunFam" id="1.10.10.10:FF:000001">
    <property type="entry name" value="LysR family transcriptional regulator"/>
    <property type="match status" value="1"/>
</dbReference>
<keyword evidence="8" id="KW-1185">Reference proteome</keyword>
<dbReference type="GO" id="GO:0003677">
    <property type="term" value="F:DNA binding"/>
    <property type="evidence" value="ECO:0007669"/>
    <property type="project" value="UniProtKB-KW"/>
</dbReference>
<reference evidence="7 8" key="1">
    <citation type="submission" date="2016-04" db="EMBL/GenBank/DDBJ databases">
        <authorList>
            <consortium name="Pathogen Informatics"/>
        </authorList>
    </citation>
    <scope>NUCLEOTIDE SEQUENCE [LARGE SCALE GENOMIC DNA]</scope>
    <source>
        <strain evidence="7 8">H050680373</strain>
    </source>
</reference>
<dbReference type="Gene3D" id="1.10.10.10">
    <property type="entry name" value="Winged helix-like DNA-binding domain superfamily/Winged helix DNA-binding domain"/>
    <property type="match status" value="1"/>
</dbReference>
<gene>
    <name evidence="7" type="primary">catM_2</name>
    <name evidence="7" type="ORF">SAMEA3906486_04877</name>
</gene>
<comment type="similarity">
    <text evidence="1">Belongs to the LysR transcriptional regulatory family.</text>
</comment>
<dbReference type="Proteomes" id="UP000076848">
    <property type="component" value="Unassembled WGS sequence"/>
</dbReference>
<dbReference type="SUPFAM" id="SSF53850">
    <property type="entry name" value="Periplasmic binding protein-like II"/>
    <property type="match status" value="1"/>
</dbReference>
<accession>A0A157STN9</accession>
<dbReference type="Pfam" id="PF03466">
    <property type="entry name" value="LysR_substrate"/>
    <property type="match status" value="1"/>
</dbReference>
<dbReference type="PANTHER" id="PTHR30293:SF0">
    <property type="entry name" value="NITROGEN ASSIMILATION REGULATORY PROTEIN NAC"/>
    <property type="match status" value="1"/>
</dbReference>
<dbReference type="PANTHER" id="PTHR30293">
    <property type="entry name" value="TRANSCRIPTIONAL REGULATORY PROTEIN NAC-RELATED"/>
    <property type="match status" value="1"/>
</dbReference>
<sequence>MDLRQLRYYARIVELESITAAAQALHVAQPSLSQHIANLEAELDTVLLQRSPLGVRPTDTGLVLYQHAKAVLRQVEEASAAVARTRETPSGHVTVGLPTSTSRVLALPLIDRVAQALPGVTLELIEASTYSLAESVATQRLDMAIAMEVRPRHGMRTVPLFAEELMLVGLPIEARQQAISLAEAVSLPLLLPSFPNSVRVIVERACSEAGLPLTLVAETSAVSILLTCTRHGRGWTVLPWSALAEGNSVAPDIVGIPILDDTLRRRAALCVSAAAETSLACQAVEHALVSLVRELIEGGRWRGARMRSAP</sequence>
<dbReference type="InterPro" id="IPR036388">
    <property type="entry name" value="WH-like_DNA-bd_sf"/>
</dbReference>
<evidence type="ECO:0000256" key="1">
    <source>
        <dbReference type="ARBA" id="ARBA00009437"/>
    </source>
</evidence>
<feature type="domain" description="HTH lysR-type" evidence="6">
    <location>
        <begin position="1"/>
        <end position="58"/>
    </location>
</feature>
<dbReference type="InterPro" id="IPR000847">
    <property type="entry name" value="LysR_HTH_N"/>
</dbReference>
<dbReference type="InterPro" id="IPR005119">
    <property type="entry name" value="LysR_subst-bd"/>
</dbReference>
<evidence type="ECO:0000313" key="7">
    <source>
        <dbReference type="EMBL" id="SAI73840.1"/>
    </source>
</evidence>
<dbReference type="EMBL" id="FKIF01000009">
    <property type="protein sequence ID" value="SAI73840.1"/>
    <property type="molecule type" value="Genomic_DNA"/>
</dbReference>
<evidence type="ECO:0000313" key="8">
    <source>
        <dbReference type="Proteomes" id="UP000076848"/>
    </source>
</evidence>
<evidence type="ECO:0000256" key="5">
    <source>
        <dbReference type="ARBA" id="ARBA00023163"/>
    </source>
</evidence>
<dbReference type="InterPro" id="IPR036390">
    <property type="entry name" value="WH_DNA-bd_sf"/>
</dbReference>
<dbReference type="Pfam" id="PF00126">
    <property type="entry name" value="HTH_1"/>
    <property type="match status" value="1"/>
</dbReference>
<dbReference type="OrthoDB" id="8587114at2"/>
<keyword evidence="3" id="KW-0238">DNA-binding</keyword>
<evidence type="ECO:0000256" key="3">
    <source>
        <dbReference type="ARBA" id="ARBA00023125"/>
    </source>
</evidence>
<dbReference type="STRING" id="288768.SAMEA3906486_04877"/>
<dbReference type="RefSeq" id="WP_066132881.1">
    <property type="nucleotide sequence ID" value="NZ_FKIF01000009.1"/>
</dbReference>
<proteinExistence type="inferred from homology"/>
<dbReference type="GO" id="GO:2000142">
    <property type="term" value="P:regulation of DNA-templated transcription initiation"/>
    <property type="evidence" value="ECO:0007669"/>
    <property type="project" value="TreeGrafter"/>
</dbReference>
<name>A0A157STN9_9BORD</name>
<keyword evidence="5" id="KW-0804">Transcription</keyword>
<dbReference type="PRINTS" id="PR00039">
    <property type="entry name" value="HTHLYSR"/>
</dbReference>
<dbReference type="SUPFAM" id="SSF46785">
    <property type="entry name" value="Winged helix' DNA-binding domain"/>
    <property type="match status" value="1"/>
</dbReference>
<dbReference type="AlphaFoldDB" id="A0A157STN9"/>
<evidence type="ECO:0000259" key="6">
    <source>
        <dbReference type="PROSITE" id="PS50931"/>
    </source>
</evidence>
<dbReference type="PROSITE" id="PS50931">
    <property type="entry name" value="HTH_LYSR"/>
    <property type="match status" value="1"/>
</dbReference>
<keyword evidence="2" id="KW-0805">Transcription regulation</keyword>